<feature type="transmembrane region" description="Helical" evidence="4">
    <location>
        <begin position="59"/>
        <end position="77"/>
    </location>
</feature>
<evidence type="ECO:0000313" key="5">
    <source>
        <dbReference type="EMBL" id="MFC0348466.1"/>
    </source>
</evidence>
<gene>
    <name evidence="5" type="ORF">ACFFJH_01505</name>
</gene>
<sequence>MKLSIGIRALLLQLASLVLTYSLLLLLKIGFGISFGFFVGLLIHCCFAACAALILRFDWWWGLIQFLFPLLVYWSYWQNIPSYFYLIGLFVLSLLFWSTYRTQVPYYPSKSALIIPVSTLLPSDAPFNFIDLGSGMGGLVLDLSARSKNGQFFGVEIAPLPWLVSVLRSFFRKPPVKFYFGSYTGIDLSHFRVVFCYLSPAAMTDLWLKVKAEMQPGSLFLSYEFIVPDAPPDLCLELESDGSLLYGWRI</sequence>
<evidence type="ECO:0000256" key="4">
    <source>
        <dbReference type="SAM" id="Phobius"/>
    </source>
</evidence>
<organism evidence="5 6">
    <name type="scientific">Undibacterium danionis</name>
    <dbReference type="NCBI Taxonomy" id="1812100"/>
    <lineage>
        <taxon>Bacteria</taxon>
        <taxon>Pseudomonadati</taxon>
        <taxon>Pseudomonadota</taxon>
        <taxon>Betaproteobacteria</taxon>
        <taxon>Burkholderiales</taxon>
        <taxon>Oxalobacteraceae</taxon>
        <taxon>Undibacterium</taxon>
    </lineage>
</organism>
<feature type="transmembrane region" description="Helical" evidence="4">
    <location>
        <begin position="33"/>
        <end position="54"/>
    </location>
</feature>
<keyword evidence="4" id="KW-0812">Transmembrane</keyword>
<dbReference type="PANTHER" id="PTHR13610">
    <property type="entry name" value="METHYLTRANSFERASE DOMAIN-CONTAINING PROTEIN"/>
    <property type="match status" value="1"/>
</dbReference>
<comment type="caution">
    <text evidence="5">The sequence shown here is derived from an EMBL/GenBank/DDBJ whole genome shotgun (WGS) entry which is preliminary data.</text>
</comment>
<dbReference type="Proteomes" id="UP001589844">
    <property type="component" value="Unassembled WGS sequence"/>
</dbReference>
<dbReference type="GO" id="GO:0008168">
    <property type="term" value="F:methyltransferase activity"/>
    <property type="evidence" value="ECO:0007669"/>
    <property type="project" value="UniProtKB-KW"/>
</dbReference>
<feature type="transmembrane region" description="Helical" evidence="4">
    <location>
        <begin position="7"/>
        <end position="27"/>
    </location>
</feature>
<dbReference type="EMBL" id="JBHLXJ010000002">
    <property type="protein sequence ID" value="MFC0348466.1"/>
    <property type="molecule type" value="Genomic_DNA"/>
</dbReference>
<keyword evidence="2" id="KW-0808">Transferase</keyword>
<evidence type="ECO:0000256" key="2">
    <source>
        <dbReference type="ARBA" id="ARBA00022679"/>
    </source>
</evidence>
<dbReference type="PANTHER" id="PTHR13610:SF9">
    <property type="entry name" value="FI06469P"/>
    <property type="match status" value="1"/>
</dbReference>
<evidence type="ECO:0000256" key="1">
    <source>
        <dbReference type="ARBA" id="ARBA00022603"/>
    </source>
</evidence>
<keyword evidence="4" id="KW-1133">Transmembrane helix</keyword>
<dbReference type="InterPro" id="IPR029063">
    <property type="entry name" value="SAM-dependent_MTases_sf"/>
</dbReference>
<proteinExistence type="predicted"/>
<protein>
    <submittedName>
        <fullName evidence="5">Class I SAM-dependent methyltransferase</fullName>
    </submittedName>
</protein>
<dbReference type="GO" id="GO:0032259">
    <property type="term" value="P:methylation"/>
    <property type="evidence" value="ECO:0007669"/>
    <property type="project" value="UniProtKB-KW"/>
</dbReference>
<reference evidence="5 6" key="1">
    <citation type="submission" date="2024-09" db="EMBL/GenBank/DDBJ databases">
        <authorList>
            <person name="Sun Q."/>
            <person name="Mori K."/>
        </authorList>
    </citation>
    <scope>NUCLEOTIDE SEQUENCE [LARGE SCALE GENOMIC DNA]</scope>
    <source>
        <strain evidence="5 6">CCM 8677</strain>
    </source>
</reference>
<dbReference type="Gene3D" id="3.40.50.150">
    <property type="entry name" value="Vaccinia Virus protein VP39"/>
    <property type="match status" value="1"/>
</dbReference>
<dbReference type="SUPFAM" id="SSF53335">
    <property type="entry name" value="S-adenosyl-L-methionine-dependent methyltransferases"/>
    <property type="match status" value="1"/>
</dbReference>
<keyword evidence="4" id="KW-0472">Membrane</keyword>
<accession>A0ABV6I9H0</accession>
<dbReference type="InterPro" id="IPR026170">
    <property type="entry name" value="FAM173A/B"/>
</dbReference>
<keyword evidence="3" id="KW-0949">S-adenosyl-L-methionine</keyword>
<evidence type="ECO:0000313" key="6">
    <source>
        <dbReference type="Proteomes" id="UP001589844"/>
    </source>
</evidence>
<feature type="transmembrane region" description="Helical" evidence="4">
    <location>
        <begin position="83"/>
        <end position="100"/>
    </location>
</feature>
<evidence type="ECO:0000256" key="3">
    <source>
        <dbReference type="ARBA" id="ARBA00022691"/>
    </source>
</evidence>
<keyword evidence="1 5" id="KW-0489">Methyltransferase</keyword>
<keyword evidence="6" id="KW-1185">Reference proteome</keyword>
<name>A0ABV6I9H0_9BURK</name>